<evidence type="ECO:0000313" key="7">
    <source>
        <dbReference type="EMBL" id="KAJ8915455.1"/>
    </source>
</evidence>
<keyword evidence="5" id="KW-0539">Nucleus</keyword>
<keyword evidence="8" id="KW-1185">Reference proteome</keyword>
<proteinExistence type="predicted"/>
<evidence type="ECO:0000256" key="4">
    <source>
        <dbReference type="ARBA" id="ARBA00022833"/>
    </source>
</evidence>
<comment type="subcellular location">
    <subcellularLocation>
        <location evidence="1">Nucleus</location>
    </subcellularLocation>
</comment>
<keyword evidence="2" id="KW-0479">Metal-binding</keyword>
<feature type="region of interest" description="Disordered" evidence="6">
    <location>
        <begin position="36"/>
        <end position="55"/>
    </location>
</feature>
<dbReference type="EMBL" id="JANEYG010000053">
    <property type="protein sequence ID" value="KAJ8915455.1"/>
    <property type="molecule type" value="Genomic_DNA"/>
</dbReference>
<dbReference type="GO" id="GO:0005634">
    <property type="term" value="C:nucleus"/>
    <property type="evidence" value="ECO:0007669"/>
    <property type="project" value="UniProtKB-SubCell"/>
</dbReference>
<dbReference type="AlphaFoldDB" id="A0AAV8VNU3"/>
<dbReference type="GO" id="GO:0008270">
    <property type="term" value="F:zinc ion binding"/>
    <property type="evidence" value="ECO:0007669"/>
    <property type="project" value="UniProtKB-KW"/>
</dbReference>
<organism evidence="7 8">
    <name type="scientific">Exocentrus adspersus</name>
    <dbReference type="NCBI Taxonomy" id="1586481"/>
    <lineage>
        <taxon>Eukaryota</taxon>
        <taxon>Metazoa</taxon>
        <taxon>Ecdysozoa</taxon>
        <taxon>Arthropoda</taxon>
        <taxon>Hexapoda</taxon>
        <taxon>Insecta</taxon>
        <taxon>Pterygota</taxon>
        <taxon>Neoptera</taxon>
        <taxon>Endopterygota</taxon>
        <taxon>Coleoptera</taxon>
        <taxon>Polyphaga</taxon>
        <taxon>Cucujiformia</taxon>
        <taxon>Chrysomeloidea</taxon>
        <taxon>Cerambycidae</taxon>
        <taxon>Lamiinae</taxon>
        <taxon>Acanthocinini</taxon>
        <taxon>Exocentrus</taxon>
    </lineage>
</organism>
<dbReference type="PANTHER" id="PTHR46481:SF10">
    <property type="entry name" value="ZINC FINGER BED DOMAIN-CONTAINING PROTEIN 39"/>
    <property type="match status" value="1"/>
</dbReference>
<evidence type="ECO:0000256" key="3">
    <source>
        <dbReference type="ARBA" id="ARBA00022771"/>
    </source>
</evidence>
<dbReference type="SUPFAM" id="SSF53098">
    <property type="entry name" value="Ribonuclease H-like"/>
    <property type="match status" value="1"/>
</dbReference>
<evidence type="ECO:0008006" key="9">
    <source>
        <dbReference type="Google" id="ProtNLM"/>
    </source>
</evidence>
<keyword evidence="4" id="KW-0862">Zinc</keyword>
<comment type="caution">
    <text evidence="7">The sequence shown here is derived from an EMBL/GenBank/DDBJ whole genome shotgun (WGS) entry which is preliminary data.</text>
</comment>
<name>A0AAV8VNU3_9CUCU</name>
<dbReference type="InterPro" id="IPR052035">
    <property type="entry name" value="ZnF_BED_domain_contain"/>
</dbReference>
<sequence length="259" mass="28941">MERKHPLVNLNTDLNVRKPEIHQGDSVSAIASTSSTTNIDTNTSHVRVDGGAGSKSIPSTQTATNLVKQICHPAPPARCPLQQTNVDSFLRKKIGSRLLDYSAFSASHTSSNLATEIRRIIEEWHLDKKVIMVISDNASNIKKAVKDELKLKHLGCYAHTINLIGQDALKKVSGVLEKIKSVVGFFRRSSSGMAKLLEQQKQFTQQLKLIQDVQTRWNSTYCMLERFVQLEVPIRTTIAVLDKDLPLISVVEWGFLKQL</sequence>
<evidence type="ECO:0000256" key="6">
    <source>
        <dbReference type="SAM" id="MobiDB-lite"/>
    </source>
</evidence>
<keyword evidence="3" id="KW-0863">Zinc-finger</keyword>
<dbReference type="Proteomes" id="UP001159042">
    <property type="component" value="Unassembled WGS sequence"/>
</dbReference>
<dbReference type="InterPro" id="IPR012337">
    <property type="entry name" value="RNaseH-like_sf"/>
</dbReference>
<reference evidence="7 8" key="1">
    <citation type="journal article" date="2023" name="Insect Mol. Biol.">
        <title>Genome sequencing provides insights into the evolution of gene families encoding plant cell wall-degrading enzymes in longhorned beetles.</title>
        <authorList>
            <person name="Shin N.R."/>
            <person name="Okamura Y."/>
            <person name="Kirsch R."/>
            <person name="Pauchet Y."/>
        </authorList>
    </citation>
    <scope>NUCLEOTIDE SEQUENCE [LARGE SCALE GENOMIC DNA]</scope>
    <source>
        <strain evidence="7">EAD_L_NR</strain>
    </source>
</reference>
<evidence type="ECO:0000256" key="5">
    <source>
        <dbReference type="ARBA" id="ARBA00023242"/>
    </source>
</evidence>
<evidence type="ECO:0000256" key="2">
    <source>
        <dbReference type="ARBA" id="ARBA00022723"/>
    </source>
</evidence>
<evidence type="ECO:0000256" key="1">
    <source>
        <dbReference type="ARBA" id="ARBA00004123"/>
    </source>
</evidence>
<gene>
    <name evidence="7" type="ORF">NQ315_003218</name>
</gene>
<accession>A0AAV8VNU3</accession>
<evidence type="ECO:0000313" key="8">
    <source>
        <dbReference type="Proteomes" id="UP001159042"/>
    </source>
</evidence>
<protein>
    <recommendedName>
        <fullName evidence="9">Zinc finger BED domain-containing protein 4</fullName>
    </recommendedName>
</protein>
<dbReference type="PANTHER" id="PTHR46481">
    <property type="entry name" value="ZINC FINGER BED DOMAIN-CONTAINING PROTEIN 4"/>
    <property type="match status" value="1"/>
</dbReference>